<name>A0A7Z0DWN7_RHILE</name>
<reference evidence="1 2" key="1">
    <citation type="submission" date="2020-07" db="EMBL/GenBank/DDBJ databases">
        <title>Genomic Encyclopedia of Type Strains, Phase IV (KMG-V): Genome sequencing to study the core and pangenomes of soil and plant-associated prokaryotes.</title>
        <authorList>
            <person name="Whitman W."/>
        </authorList>
    </citation>
    <scope>NUCLEOTIDE SEQUENCE [LARGE SCALE GENOMIC DNA]</scope>
    <source>
        <strain evidence="1 2">SEMIA 4052</strain>
    </source>
</reference>
<proteinExistence type="predicted"/>
<sequence length="95" mass="10543">MLLRFMILSSSCCRPRVLPVLPQEQRRSIRLVCRDIGPETRKGLSEGMITAALCHPLEQTSTALVETMIETITQGASGSTIQRTITFEIVTPENI</sequence>
<evidence type="ECO:0000313" key="2">
    <source>
        <dbReference type="Proteomes" id="UP000535276"/>
    </source>
</evidence>
<dbReference type="Proteomes" id="UP000535276">
    <property type="component" value="Unassembled WGS sequence"/>
</dbReference>
<protein>
    <submittedName>
        <fullName evidence="1">ABC-type sugar transport system substrate-binding protein</fullName>
    </submittedName>
</protein>
<evidence type="ECO:0000313" key="1">
    <source>
        <dbReference type="EMBL" id="NYJ10307.1"/>
    </source>
</evidence>
<gene>
    <name evidence="1" type="ORF">GGI64_001354</name>
</gene>
<accession>A0A7Z0DWN7</accession>
<keyword evidence="1" id="KW-0813">Transport</keyword>
<keyword evidence="1" id="KW-0762">Sugar transport</keyword>
<comment type="caution">
    <text evidence="1">The sequence shown here is derived from an EMBL/GenBank/DDBJ whole genome shotgun (WGS) entry which is preliminary data.</text>
</comment>
<organism evidence="1 2">
    <name type="scientific">Rhizobium leguminosarum</name>
    <dbReference type="NCBI Taxonomy" id="384"/>
    <lineage>
        <taxon>Bacteria</taxon>
        <taxon>Pseudomonadati</taxon>
        <taxon>Pseudomonadota</taxon>
        <taxon>Alphaproteobacteria</taxon>
        <taxon>Hyphomicrobiales</taxon>
        <taxon>Rhizobiaceae</taxon>
        <taxon>Rhizobium/Agrobacterium group</taxon>
        <taxon>Rhizobium</taxon>
    </lineage>
</organism>
<dbReference type="Gene3D" id="3.40.50.2300">
    <property type="match status" value="2"/>
</dbReference>
<dbReference type="EMBL" id="JACBZV010000002">
    <property type="protein sequence ID" value="NYJ10307.1"/>
    <property type="molecule type" value="Genomic_DNA"/>
</dbReference>
<dbReference type="RefSeq" id="WP_244429867.1">
    <property type="nucleotide sequence ID" value="NZ_JACBZV010000002.1"/>
</dbReference>
<dbReference type="AlphaFoldDB" id="A0A7Z0DWN7"/>